<dbReference type="AlphaFoldDB" id="A0A921V1B1"/>
<dbReference type="InterPro" id="IPR025398">
    <property type="entry name" value="DUF4371"/>
</dbReference>
<comment type="caution">
    <text evidence="3">The sequence shown here is derived from an EMBL/GenBank/DDBJ whole genome shotgun (WGS) entry which is preliminary data.</text>
</comment>
<dbReference type="Proteomes" id="UP000807115">
    <property type="component" value="Chromosome 1"/>
</dbReference>
<sequence length="571" mass="64051">MEPSDCQSRNQTSGTPVHSDESSDAHAADVVMEDLLGPSRKRKIESSSVAHGGDVVMEEPQDGPSPKKVDIHQAIDLMRFVFREGMPFLDNGSGRSFAERMIVDMSGFMVDMMFQDPGISQQNAPGRMWTMTPTLDKDIAHAFAKETRKGIGSVVQGDFYGIFVDTVHIPSTIMSCMVLFVRYLNGKGDVVERLLGVVPDPDFRGSSIKVMVDSMLSEAGLIKECPQFTEKVCSLIQERGLNLASDLKKPGETSWGSYYEALVKFAAYLDPICDALYFVREEVKDHDQTYLAYKVLKGLSYDFAFGLLLMQDVLSVTNELSLALDRKYVDAENCMALLQEAKQQLQVMRDKGWTSFLNKVGLFCSENEFDMPNMGAKFEPRPRLRGNAPTMTNLEHYHIDFFEKVINIHLNEFDKRFSKQSSSLFVLSSCLNPHNSFQAFDKEKLLEYARLYPSDFSDSDIATLDLQLEAFVADLRSDVRFREMSALSELSVKMVETGKATVYPLVYLLLKLALILPGTPATAKTASSAIKFIDSTMQEEPCNQWISDCLLLFLERDIFENVTNDAVIASL</sequence>
<dbReference type="EMBL" id="CM027680">
    <property type="protein sequence ID" value="KAG0551035.1"/>
    <property type="molecule type" value="Genomic_DNA"/>
</dbReference>
<gene>
    <name evidence="3" type="ORF">BDA96_01G389300</name>
</gene>
<name>A0A921V1B1_SORBI</name>
<reference evidence="3" key="1">
    <citation type="journal article" date="2019" name="BMC Genomics">
        <title>A new reference genome for Sorghum bicolor reveals high levels of sequence similarity between sweet and grain genotypes: implications for the genetics of sugar metabolism.</title>
        <authorList>
            <person name="Cooper E.A."/>
            <person name="Brenton Z.W."/>
            <person name="Flinn B.S."/>
            <person name="Jenkins J."/>
            <person name="Shu S."/>
            <person name="Flowers D."/>
            <person name="Luo F."/>
            <person name="Wang Y."/>
            <person name="Xia P."/>
            <person name="Barry K."/>
            <person name="Daum C."/>
            <person name="Lipzen A."/>
            <person name="Yoshinaga Y."/>
            <person name="Schmutz J."/>
            <person name="Saski C."/>
            <person name="Vermerris W."/>
            <person name="Kresovich S."/>
        </authorList>
    </citation>
    <scope>NUCLEOTIDE SEQUENCE</scope>
</reference>
<proteinExistence type="predicted"/>
<feature type="domain" description="DUF4371" evidence="2">
    <location>
        <begin position="70"/>
        <end position="221"/>
    </location>
</feature>
<dbReference type="PANTHER" id="PTHR11697">
    <property type="entry name" value="GENERAL TRANSCRIPTION FACTOR 2-RELATED ZINC FINGER PROTEIN"/>
    <property type="match status" value="1"/>
</dbReference>
<evidence type="ECO:0000256" key="1">
    <source>
        <dbReference type="SAM" id="MobiDB-lite"/>
    </source>
</evidence>
<evidence type="ECO:0000313" key="4">
    <source>
        <dbReference type="Proteomes" id="UP000807115"/>
    </source>
</evidence>
<feature type="compositionally biased region" description="Basic and acidic residues" evidence="1">
    <location>
        <begin position="18"/>
        <end position="27"/>
    </location>
</feature>
<reference evidence="3" key="2">
    <citation type="submission" date="2020-10" db="EMBL/GenBank/DDBJ databases">
        <authorList>
            <person name="Cooper E.A."/>
            <person name="Brenton Z.W."/>
            <person name="Flinn B.S."/>
            <person name="Jenkins J."/>
            <person name="Shu S."/>
            <person name="Flowers D."/>
            <person name="Luo F."/>
            <person name="Wang Y."/>
            <person name="Xia P."/>
            <person name="Barry K."/>
            <person name="Daum C."/>
            <person name="Lipzen A."/>
            <person name="Yoshinaga Y."/>
            <person name="Schmutz J."/>
            <person name="Saski C."/>
            <person name="Vermerris W."/>
            <person name="Kresovich S."/>
        </authorList>
    </citation>
    <scope>NUCLEOTIDE SEQUENCE</scope>
</reference>
<dbReference type="Pfam" id="PF14291">
    <property type="entry name" value="DUF4371"/>
    <property type="match status" value="1"/>
</dbReference>
<protein>
    <recommendedName>
        <fullName evidence="2">DUF4371 domain-containing protein</fullName>
    </recommendedName>
</protein>
<feature type="compositionally biased region" description="Polar residues" evidence="1">
    <location>
        <begin position="1"/>
        <end position="16"/>
    </location>
</feature>
<evidence type="ECO:0000313" key="3">
    <source>
        <dbReference type="EMBL" id="KAG0551035.1"/>
    </source>
</evidence>
<evidence type="ECO:0000259" key="2">
    <source>
        <dbReference type="Pfam" id="PF14291"/>
    </source>
</evidence>
<dbReference type="InterPro" id="IPR055298">
    <property type="entry name" value="AtLOH3-like"/>
</dbReference>
<dbReference type="PANTHER" id="PTHR11697:SF230">
    <property type="entry name" value="ZINC FINGER, MYM DOMAIN CONTAINING 1"/>
    <property type="match status" value="1"/>
</dbReference>
<accession>A0A921V1B1</accession>
<organism evidence="3 4">
    <name type="scientific">Sorghum bicolor</name>
    <name type="common">Sorghum</name>
    <name type="synonym">Sorghum vulgare</name>
    <dbReference type="NCBI Taxonomy" id="4558"/>
    <lineage>
        <taxon>Eukaryota</taxon>
        <taxon>Viridiplantae</taxon>
        <taxon>Streptophyta</taxon>
        <taxon>Embryophyta</taxon>
        <taxon>Tracheophyta</taxon>
        <taxon>Spermatophyta</taxon>
        <taxon>Magnoliopsida</taxon>
        <taxon>Liliopsida</taxon>
        <taxon>Poales</taxon>
        <taxon>Poaceae</taxon>
        <taxon>PACMAD clade</taxon>
        <taxon>Panicoideae</taxon>
        <taxon>Andropogonodae</taxon>
        <taxon>Andropogoneae</taxon>
        <taxon>Sorghinae</taxon>
        <taxon>Sorghum</taxon>
    </lineage>
</organism>
<feature type="region of interest" description="Disordered" evidence="1">
    <location>
        <begin position="1"/>
        <end position="68"/>
    </location>
</feature>